<name>A0ABW0JE87_9BURK</name>
<keyword evidence="2" id="KW-1133">Transmembrane helix</keyword>
<feature type="compositionally biased region" description="Low complexity" evidence="1">
    <location>
        <begin position="833"/>
        <end position="886"/>
    </location>
</feature>
<dbReference type="Proteomes" id="UP001596103">
    <property type="component" value="Unassembled WGS sequence"/>
</dbReference>
<keyword evidence="2" id="KW-0812">Transmembrane</keyword>
<evidence type="ECO:0000313" key="3">
    <source>
        <dbReference type="EMBL" id="MFC5431180.1"/>
    </source>
</evidence>
<keyword evidence="4" id="KW-1185">Reference proteome</keyword>
<evidence type="ECO:0000256" key="1">
    <source>
        <dbReference type="SAM" id="MobiDB-lite"/>
    </source>
</evidence>
<dbReference type="InterPro" id="IPR036737">
    <property type="entry name" value="OmpA-like_sf"/>
</dbReference>
<evidence type="ECO:0000256" key="2">
    <source>
        <dbReference type="SAM" id="Phobius"/>
    </source>
</evidence>
<protein>
    <submittedName>
        <fullName evidence="3">DUF748 domain-containing protein</fullName>
    </submittedName>
</protein>
<feature type="transmembrane region" description="Helical" evidence="2">
    <location>
        <begin position="28"/>
        <end position="51"/>
    </location>
</feature>
<dbReference type="InterPro" id="IPR052894">
    <property type="entry name" value="AsmA-related"/>
</dbReference>
<dbReference type="PANTHER" id="PTHR30441">
    <property type="entry name" value="DUF748 DOMAIN-CONTAINING PROTEIN"/>
    <property type="match status" value="1"/>
</dbReference>
<proteinExistence type="predicted"/>
<organism evidence="3 4">
    <name type="scientific">Paraburkholderia denitrificans</name>
    <dbReference type="NCBI Taxonomy" id="694025"/>
    <lineage>
        <taxon>Bacteria</taxon>
        <taxon>Pseudomonadati</taxon>
        <taxon>Pseudomonadota</taxon>
        <taxon>Betaproteobacteria</taxon>
        <taxon>Burkholderiales</taxon>
        <taxon>Burkholderiaceae</taxon>
        <taxon>Paraburkholderia</taxon>
    </lineage>
</organism>
<dbReference type="Gene3D" id="3.30.1330.60">
    <property type="entry name" value="OmpA-like domain"/>
    <property type="match status" value="1"/>
</dbReference>
<dbReference type="RefSeq" id="WP_377714246.1">
    <property type="nucleotide sequence ID" value="NZ_JBHSMP010000030.1"/>
</dbReference>
<keyword evidence="2" id="KW-0472">Membrane</keyword>
<reference evidence="4" key="1">
    <citation type="journal article" date="2019" name="Int. J. Syst. Evol. Microbiol.">
        <title>The Global Catalogue of Microorganisms (GCM) 10K type strain sequencing project: providing services to taxonomists for standard genome sequencing and annotation.</title>
        <authorList>
            <consortium name="The Broad Institute Genomics Platform"/>
            <consortium name="The Broad Institute Genome Sequencing Center for Infectious Disease"/>
            <person name="Wu L."/>
            <person name="Ma J."/>
        </authorList>
    </citation>
    <scope>NUCLEOTIDE SEQUENCE [LARGE SCALE GENOMIC DNA]</scope>
    <source>
        <strain evidence="4">CCUG 56042</strain>
    </source>
</reference>
<dbReference type="EMBL" id="JBHSMP010000030">
    <property type="protein sequence ID" value="MFC5431180.1"/>
    <property type="molecule type" value="Genomic_DNA"/>
</dbReference>
<accession>A0ABW0JE87</accession>
<comment type="caution">
    <text evidence="3">The sequence shown here is derived from an EMBL/GenBank/DDBJ whole genome shotgun (WGS) entry which is preliminary data.</text>
</comment>
<dbReference type="InterPro" id="IPR008023">
    <property type="entry name" value="DUF748"/>
</dbReference>
<gene>
    <name evidence="3" type="ORF">ACFPTO_20590</name>
</gene>
<evidence type="ECO:0000313" key="4">
    <source>
        <dbReference type="Proteomes" id="UP001596103"/>
    </source>
</evidence>
<feature type="region of interest" description="Disordered" evidence="1">
    <location>
        <begin position="582"/>
        <end position="606"/>
    </location>
</feature>
<dbReference type="Pfam" id="PF05359">
    <property type="entry name" value="DUF748"/>
    <property type="match status" value="2"/>
</dbReference>
<feature type="compositionally biased region" description="Low complexity" evidence="1">
    <location>
        <begin position="582"/>
        <end position="602"/>
    </location>
</feature>
<sequence>MASLNKGPLNSSLQSVRAVARAPRTRHILTGVLIFLVVFGLLGFFAAPPLIRHIAAQQLSKQLDRPVSIGRIALNPYTLRLEADRVHIGERSGNGDFVDVERLVVQPSWSSIFRAAPIVDQVHLDSPRVNIVRFDAQRFNFTDLIEKFSKPSQPASKPTPFSVSNIRIENGQITFDDRLLNEKHVIDRFTLGIPFIATLPSKTDIFVQPLLRARIDGNSTLALDGKTKPFAASRESEVALKLDSLDVPRLLTYSPTKLPIQVKSGKLSTDLKLNFVMAGDKPELRVSGTADLNDLDTADSANAPFFGAHSLHVAAASLAPLSNVFHFDEIRLDAPNVWIARDKSGALSVEKLAGGPNAASGAAAATPPAASEAAAKPAEAKAAPLDLSIRQVAINGGTVHLHDEAASRPVDNVFSNLDVTLANFSTTAKTPAQYTFGMSGNDGGTVKATGSFGMVAKTADAKIDVQGVQLAPKQPYLDSVSGAQILDGKLGLDTTITADWSKSPAAVVVGDSTLNLETLKVAARGEKTPAIALGQGVVKVNQVDLAAHTAQIASVDATGLVVNAERRKDGSINLMQLAGGHEAAPHHAANHTQTHAANHAAQKSAPESPAWHYKIDALNLNKGTVNFTDSTTPRPVKLAITPLDLKVQQISDDLGHALPVELKATLNRKGTLALNGDVSPTPLKAALKIDANRLDAAAFEPYFGSQLNAVIASALLNMKGQLAFEQSKGTRANYRGDAALVDVRMLDKATSSRFAGWRSLAFSNLKASFDDTHGADVDASRVTFAGFYGRVLLDAQGRLNLKDVVAHQTGEAQSLTHDTSAAAHGGHEPVPLSPQAASVAGAPAQASAPAEATTPATAQATTQATTQATAAQTASAPHAASAPAMVTAAEPPKNPVRLHIGELLLQDGSMNYTDNFIKPNYTADLVQIRGRIGAIGTQSTTPAPVDVAAKLVPNGPITIKGTVNPLIEKPSLDITASAHDIELTNLTPYSAKYAGYPITKGKLNVDLHYQLANDQLTANNHLFIDQLTFGDHVDNTTATKLPVRFAISLLKNRAGEIDVNIPVSGSLANPDFSLGSLIWTAVLHLIEKAVTAPFSLLANAFGGGGEDLGYVEFAPGTATLSDADTKKLDTIVKALDDKPSIKLDLIGRVDPAIDTPALRDRYVDRLVHLQKVKDTVGNGESVDPSEVKVDDKEYEKYLTKAYKSADFKKPHNLIGLTKTLPDADMKQALAEHAPVDEAALRELAQKRAQAVQQYLEGKVDPSRVFIVAPKLDAKGIQDKGATTRVDFGLK</sequence>
<dbReference type="PANTHER" id="PTHR30441:SF8">
    <property type="entry name" value="DUF748 DOMAIN-CONTAINING PROTEIN"/>
    <property type="match status" value="1"/>
</dbReference>
<feature type="region of interest" description="Disordered" evidence="1">
    <location>
        <begin position="821"/>
        <end position="886"/>
    </location>
</feature>